<dbReference type="PANTHER" id="PTHR30105:SF2">
    <property type="entry name" value="DIVERGENT POLYSACCHARIDE DEACETYLASE SUPERFAMILY"/>
    <property type="match status" value="1"/>
</dbReference>
<dbReference type="Proteomes" id="UP000535509">
    <property type="component" value="Unassembled WGS sequence"/>
</dbReference>
<dbReference type="InterPro" id="IPR011330">
    <property type="entry name" value="Glyco_hydro/deAcase_b/a-brl"/>
</dbReference>
<dbReference type="SUPFAM" id="SSF88713">
    <property type="entry name" value="Glycoside hydrolase/deacetylase"/>
    <property type="match status" value="1"/>
</dbReference>
<reference evidence="4 7" key="1">
    <citation type="submission" date="2018-05" db="EMBL/GenBank/DDBJ databases">
        <authorList>
            <consortium name="PulseNet: The National Subtyping Network for Foodborne Disease Surveillance"/>
            <person name="Tarr C.L."/>
            <person name="Trees E."/>
            <person name="Katz L.S."/>
            <person name="Carleton-Romer H.A."/>
            <person name="Stroika S."/>
            <person name="Kucerova Z."/>
            <person name="Roache K.F."/>
            <person name="Sabol A.L."/>
            <person name="Besser J."/>
            <person name="Gerner-Smidt P."/>
        </authorList>
    </citation>
    <scope>NUCLEOTIDE SEQUENCE</scope>
    <source>
        <strain evidence="4">2014D-0197</strain>
        <strain evidence="2 7">2016D-0221</strain>
        <strain evidence="5">D4313</strain>
        <strain evidence="3 6">PNUSAC001503</strain>
    </source>
</reference>
<dbReference type="EMBL" id="AACCXK010000002">
    <property type="protein sequence ID" value="EAK0452307.1"/>
    <property type="molecule type" value="Genomic_DNA"/>
</dbReference>
<dbReference type="InterPro" id="IPR006837">
    <property type="entry name" value="Divergent_DAC"/>
</dbReference>
<dbReference type="EMBL" id="AABTCC010000016">
    <property type="protein sequence ID" value="EAI8859364.1"/>
    <property type="molecule type" value="Genomic_DNA"/>
</dbReference>
<dbReference type="PANTHER" id="PTHR30105">
    <property type="entry name" value="UNCHARACTERIZED YIBQ-RELATED"/>
    <property type="match status" value="1"/>
</dbReference>
<dbReference type="AlphaFoldDB" id="A0A5L4IC14"/>
<protein>
    <submittedName>
        <fullName evidence="4">Divergent polysaccharide deacetylase family protein</fullName>
    </submittedName>
</protein>
<name>A0A5L4IC14_CAMFE</name>
<keyword evidence="6" id="KW-1185">Reference proteome</keyword>
<evidence type="ECO:0000313" key="6">
    <source>
        <dbReference type="Proteomes" id="UP000535509"/>
    </source>
</evidence>
<dbReference type="GO" id="GO:0005975">
    <property type="term" value="P:carbohydrate metabolic process"/>
    <property type="evidence" value="ECO:0007669"/>
    <property type="project" value="InterPro"/>
</dbReference>
<keyword evidence="1" id="KW-0812">Transmembrane</keyword>
<accession>A0A5L4IC14</accession>
<feature type="transmembrane region" description="Helical" evidence="1">
    <location>
        <begin position="16"/>
        <end position="37"/>
    </location>
</feature>
<evidence type="ECO:0000313" key="3">
    <source>
        <dbReference type="EMBL" id="EAI8859364.1"/>
    </source>
</evidence>
<dbReference type="Gene3D" id="3.20.20.370">
    <property type="entry name" value="Glycoside hydrolase/deacetylase"/>
    <property type="match status" value="1"/>
</dbReference>
<dbReference type="RefSeq" id="WP_011732090.1">
    <property type="nucleotide sequence ID" value="NZ_AABUZP020000005.1"/>
</dbReference>
<gene>
    <name evidence="4" type="ORF">AAH17_01335</name>
    <name evidence="5" type="ORF">AAH24_00825</name>
    <name evidence="2" type="ORF">BVH53_00180</name>
    <name evidence="3" type="ORF">CX802_05925</name>
</gene>
<evidence type="ECO:0000313" key="7">
    <source>
        <dbReference type="Proteomes" id="UP000557842"/>
    </source>
</evidence>
<dbReference type="GeneID" id="61064951"/>
<sequence>MAKRSRKKAPKTKKGAFLVYIGIAVCLLAIFGVIYAVSGSKKDPNLDSQKTIKKIERYLDTQKNEISKDKNISFNRPNLKKDKNISELFETLKFKVDSNISDSDKNITVALPKEQIVSPLKPNLKKEISMFVDQNITSKLDENSSNSSLKYEQKNIEKIVKKQDIHKFEKPKLVIIIDDLSTMAQARDIKSLGLKITPSIFPPTDFYPDSVKISKQFEFYMVHLPLEAIFFKKNEQNTLNVGDTKDKIENRISTIKKQFGNVSYINNHTGSKFTSDYSSMKMLLKSMKNHNILFVDSLTSKGSKAKQVTKEMGLKYVFRDVFIDNDQSSVAIFKQLEIAIKKAKKNGFAIAIGHPYKVTFETIKVAKKTILKDVEVVYLKDIYGLYN</sequence>
<dbReference type="CDD" id="cd10936">
    <property type="entry name" value="CE4_DAC2"/>
    <property type="match status" value="1"/>
</dbReference>
<evidence type="ECO:0000313" key="4">
    <source>
        <dbReference type="EMBL" id="EAK0452307.1"/>
    </source>
</evidence>
<dbReference type="Proteomes" id="UP000557842">
    <property type="component" value="Unassembled WGS sequence"/>
</dbReference>
<dbReference type="EMBL" id="AABQDW010000001">
    <property type="protein sequence ID" value="EAI5407132.1"/>
    <property type="molecule type" value="Genomic_DNA"/>
</dbReference>
<evidence type="ECO:0000313" key="2">
    <source>
        <dbReference type="EMBL" id="EAI5407132.1"/>
    </source>
</evidence>
<dbReference type="OMA" id="SHEFPFA"/>
<comment type="caution">
    <text evidence="4">The sequence shown here is derived from an EMBL/GenBank/DDBJ whole genome shotgun (WGS) entry which is preliminary data.</text>
</comment>
<organism evidence="4">
    <name type="scientific">Campylobacter fetus</name>
    <dbReference type="NCBI Taxonomy" id="196"/>
    <lineage>
        <taxon>Bacteria</taxon>
        <taxon>Pseudomonadati</taxon>
        <taxon>Campylobacterota</taxon>
        <taxon>Epsilonproteobacteria</taxon>
        <taxon>Campylobacterales</taxon>
        <taxon>Campylobacteraceae</taxon>
        <taxon>Campylobacter</taxon>
    </lineage>
</organism>
<keyword evidence="1" id="KW-1133">Transmembrane helix</keyword>
<dbReference type="EMBL" id="AACCXM010000001">
    <property type="protein sequence ID" value="EAK0467919.1"/>
    <property type="molecule type" value="Genomic_DNA"/>
</dbReference>
<evidence type="ECO:0000313" key="5">
    <source>
        <dbReference type="EMBL" id="EAK0467919.1"/>
    </source>
</evidence>
<evidence type="ECO:0000256" key="1">
    <source>
        <dbReference type="SAM" id="Phobius"/>
    </source>
</evidence>
<keyword evidence="1" id="KW-0472">Membrane</keyword>
<dbReference type="Pfam" id="PF04748">
    <property type="entry name" value="Polysacc_deac_2"/>
    <property type="match status" value="1"/>
</dbReference>
<proteinExistence type="predicted"/>